<gene>
    <name evidence="4" type="ORF">HD599_000487</name>
</gene>
<name>A0A841AI98_9MICO</name>
<keyword evidence="5" id="KW-1185">Reference proteome</keyword>
<protein>
    <submittedName>
        <fullName evidence="4">Phosphoglycerate dehydrogenase-like enzyme</fullName>
    </submittedName>
</protein>
<keyword evidence="2" id="KW-0520">NAD</keyword>
<dbReference type="InterPro" id="IPR029753">
    <property type="entry name" value="D-isomer_DH_CS"/>
</dbReference>
<reference evidence="4 5" key="1">
    <citation type="submission" date="2020-08" db="EMBL/GenBank/DDBJ databases">
        <title>Sequencing the genomes of 1000 actinobacteria strains.</title>
        <authorList>
            <person name="Klenk H.-P."/>
        </authorList>
    </citation>
    <scope>NUCLEOTIDE SEQUENCE [LARGE SCALE GENOMIC DNA]</scope>
    <source>
        <strain evidence="4 5">DSM 105784</strain>
    </source>
</reference>
<dbReference type="InterPro" id="IPR036291">
    <property type="entry name" value="NAD(P)-bd_dom_sf"/>
</dbReference>
<dbReference type="GO" id="GO:0051287">
    <property type="term" value="F:NAD binding"/>
    <property type="evidence" value="ECO:0007669"/>
    <property type="project" value="InterPro"/>
</dbReference>
<evidence type="ECO:0000259" key="3">
    <source>
        <dbReference type="Pfam" id="PF02826"/>
    </source>
</evidence>
<dbReference type="InterPro" id="IPR006140">
    <property type="entry name" value="D-isomer_DH_NAD-bd"/>
</dbReference>
<evidence type="ECO:0000256" key="1">
    <source>
        <dbReference type="ARBA" id="ARBA00023002"/>
    </source>
</evidence>
<dbReference type="PANTHER" id="PTHR43333:SF1">
    <property type="entry name" value="D-ISOMER SPECIFIC 2-HYDROXYACID DEHYDROGENASE NAD-BINDING DOMAIN-CONTAINING PROTEIN"/>
    <property type="match status" value="1"/>
</dbReference>
<feature type="domain" description="D-isomer specific 2-hydroxyacid dehydrogenase NAD-binding" evidence="3">
    <location>
        <begin position="136"/>
        <end position="308"/>
    </location>
</feature>
<evidence type="ECO:0000313" key="4">
    <source>
        <dbReference type="EMBL" id="MBB5842164.1"/>
    </source>
</evidence>
<comment type="caution">
    <text evidence="4">The sequence shown here is derived from an EMBL/GenBank/DDBJ whole genome shotgun (WGS) entry which is preliminary data.</text>
</comment>
<dbReference type="SUPFAM" id="SSF51735">
    <property type="entry name" value="NAD(P)-binding Rossmann-fold domains"/>
    <property type="match status" value="1"/>
</dbReference>
<dbReference type="CDD" id="cd05300">
    <property type="entry name" value="2-Hacid_dh_1"/>
    <property type="match status" value="1"/>
</dbReference>
<dbReference type="AlphaFoldDB" id="A0A841AI98"/>
<organism evidence="4 5">
    <name type="scientific">Conyzicola lurida</name>
    <dbReference type="NCBI Taxonomy" id="1172621"/>
    <lineage>
        <taxon>Bacteria</taxon>
        <taxon>Bacillati</taxon>
        <taxon>Actinomycetota</taxon>
        <taxon>Actinomycetes</taxon>
        <taxon>Micrococcales</taxon>
        <taxon>Microbacteriaceae</taxon>
        <taxon>Conyzicola</taxon>
    </lineage>
</organism>
<dbReference type="Gene3D" id="3.40.50.720">
    <property type="entry name" value="NAD(P)-binding Rossmann-like Domain"/>
    <property type="match status" value="2"/>
</dbReference>
<dbReference type="Proteomes" id="UP000536685">
    <property type="component" value="Unassembled WGS sequence"/>
</dbReference>
<keyword evidence="1" id="KW-0560">Oxidoreductase</keyword>
<evidence type="ECO:0000313" key="5">
    <source>
        <dbReference type="Proteomes" id="UP000536685"/>
    </source>
</evidence>
<dbReference type="Pfam" id="PF02826">
    <property type="entry name" value="2-Hacid_dh_C"/>
    <property type="match status" value="1"/>
</dbReference>
<dbReference type="RefSeq" id="WP_184233321.1">
    <property type="nucleotide sequence ID" value="NZ_JACHMJ010000001.1"/>
</dbReference>
<dbReference type="GO" id="GO:0016616">
    <property type="term" value="F:oxidoreductase activity, acting on the CH-OH group of donors, NAD or NADP as acceptor"/>
    <property type="evidence" value="ECO:0007669"/>
    <property type="project" value="UniProtKB-ARBA"/>
</dbReference>
<dbReference type="EMBL" id="JACHMJ010000001">
    <property type="protein sequence ID" value="MBB5842164.1"/>
    <property type="molecule type" value="Genomic_DNA"/>
</dbReference>
<evidence type="ECO:0000256" key="2">
    <source>
        <dbReference type="ARBA" id="ARBA00023027"/>
    </source>
</evidence>
<accession>A0A841AI98</accession>
<sequence>MTSPDPVNVLIASPLEPEHVQRIAAVDPRVRVLHDPALIPASQYVADHKGRHPVLDADGEARWRAMLAQAEVAFDFDWFEPAKLPQNAPNLKWVQGTSSGIGQFVTKTDLGTSDIVFTTASGVHEIPLAEFALTGILHFIKEVPLLTATKARHHWQRYTTRQLAGKRVMVVGLGHVGKRTVGSLTALGVDTVAIGRDGRSYDLPEAGTLASVADMDALLPTVDAIVLCMPLTDETNGMITRERIGLLPEGAILVNIARGGVIDEPAMLEALQSGRLGGAALDVFATEPLPADSPFWELDNVIVSPHSASTVDAENGLITDIFVDNLRRYLDGAELAHVYERTAGY</sequence>
<dbReference type="PANTHER" id="PTHR43333">
    <property type="entry name" value="2-HACID_DH_C DOMAIN-CONTAINING PROTEIN"/>
    <property type="match status" value="1"/>
</dbReference>
<dbReference type="PROSITE" id="PS00671">
    <property type="entry name" value="D_2_HYDROXYACID_DH_3"/>
    <property type="match status" value="1"/>
</dbReference>
<proteinExistence type="predicted"/>